<evidence type="ECO:0000256" key="1">
    <source>
        <dbReference type="SAM" id="MobiDB-lite"/>
    </source>
</evidence>
<feature type="compositionally biased region" description="Polar residues" evidence="1">
    <location>
        <begin position="85"/>
        <end position="98"/>
    </location>
</feature>
<dbReference type="RefSeq" id="WP_167118856.1">
    <property type="nucleotide sequence ID" value="NZ_JAAQTO010000054.1"/>
</dbReference>
<sequence length="98" mass="10037">MSSLPAFQHLAAVSLGRYAWRVSLVVTLGLAGCVAPKPGADLPPFGDTVNHTKQLQTYSPGDDAPPLGGAKAAEAMRGYRGAESGGQQTVPMTSSSLP</sequence>
<protein>
    <recommendedName>
        <fullName evidence="4">Lipoprotein</fullName>
    </recommendedName>
</protein>
<evidence type="ECO:0008006" key="4">
    <source>
        <dbReference type="Google" id="ProtNLM"/>
    </source>
</evidence>
<evidence type="ECO:0000313" key="3">
    <source>
        <dbReference type="Proteomes" id="UP001318321"/>
    </source>
</evidence>
<evidence type="ECO:0000313" key="2">
    <source>
        <dbReference type="EMBL" id="NIC07549.1"/>
    </source>
</evidence>
<gene>
    <name evidence="2" type="ORF">HBJ55_19150</name>
</gene>
<dbReference type="EMBL" id="JAAQTO010000054">
    <property type="protein sequence ID" value="NIC07549.1"/>
    <property type="molecule type" value="Genomic_DNA"/>
</dbReference>
<accession>A0ABX0PVT1</accession>
<proteinExistence type="predicted"/>
<name>A0ABX0PVT1_9GAMM</name>
<reference evidence="2 3" key="1">
    <citation type="submission" date="2020-03" db="EMBL/GenBank/DDBJ databases">
        <title>Identification of Halomonas strains.</title>
        <authorList>
            <person name="Xiao Z."/>
            <person name="Dong F."/>
            <person name="Wang Z."/>
            <person name="Zhao J.-Y."/>
        </authorList>
    </citation>
    <scope>NUCLEOTIDE SEQUENCE [LARGE SCALE GENOMIC DNA]</scope>
    <source>
        <strain evidence="2 3">DX6</strain>
    </source>
</reference>
<organism evidence="2 3">
    <name type="scientific">Billgrantia bachuensis</name>
    <dbReference type="NCBI Taxonomy" id="2717286"/>
    <lineage>
        <taxon>Bacteria</taxon>
        <taxon>Pseudomonadati</taxon>
        <taxon>Pseudomonadota</taxon>
        <taxon>Gammaproteobacteria</taxon>
        <taxon>Oceanospirillales</taxon>
        <taxon>Halomonadaceae</taxon>
        <taxon>Billgrantia</taxon>
    </lineage>
</organism>
<comment type="caution">
    <text evidence="2">The sequence shown here is derived from an EMBL/GenBank/DDBJ whole genome shotgun (WGS) entry which is preliminary data.</text>
</comment>
<keyword evidence="3" id="KW-1185">Reference proteome</keyword>
<dbReference type="Proteomes" id="UP001318321">
    <property type="component" value="Unassembled WGS sequence"/>
</dbReference>
<feature type="region of interest" description="Disordered" evidence="1">
    <location>
        <begin position="78"/>
        <end position="98"/>
    </location>
</feature>